<feature type="domain" description="Periplasmic binding protein" evidence="7">
    <location>
        <begin position="36"/>
        <end position="311"/>
    </location>
</feature>
<protein>
    <recommendedName>
        <fullName evidence="6">D-galactose/methyl-galactoside binding periplasmic protein MglB</fullName>
    </recommendedName>
</protein>
<keyword evidence="4" id="KW-0732">Signal</keyword>
<comment type="subunit">
    <text evidence="5">The ABC transporter complex is composed of one ATP-binding protein (MglA), two transmembrane proteins (MglC) and a solute-binding protein (MglB).</text>
</comment>
<proteinExistence type="inferred from homology"/>
<comment type="subcellular location">
    <subcellularLocation>
        <location evidence="1">Cell envelope</location>
    </subcellularLocation>
</comment>
<dbReference type="InterPro" id="IPR028082">
    <property type="entry name" value="Peripla_BP_I"/>
</dbReference>
<dbReference type="EMBL" id="JAIFTX010000002">
    <property type="protein sequence ID" value="MBX7289684.1"/>
    <property type="molecule type" value="Genomic_DNA"/>
</dbReference>
<keyword evidence="3" id="KW-0479">Metal-binding</keyword>
<dbReference type="KEGG" id="cchv:BTM20_08340"/>
<evidence type="ECO:0000256" key="3">
    <source>
        <dbReference type="ARBA" id="ARBA00022723"/>
    </source>
</evidence>
<evidence type="ECO:0000256" key="1">
    <source>
        <dbReference type="ARBA" id="ARBA00004196"/>
    </source>
</evidence>
<dbReference type="PROSITE" id="PS51257">
    <property type="entry name" value="PROKAR_LIPOPROTEIN"/>
    <property type="match status" value="1"/>
</dbReference>
<dbReference type="Gene3D" id="3.40.50.2300">
    <property type="match status" value="2"/>
</dbReference>
<evidence type="ECO:0000256" key="6">
    <source>
        <dbReference type="ARBA" id="ARBA00034344"/>
    </source>
</evidence>
<evidence type="ECO:0000259" key="7">
    <source>
        <dbReference type="Pfam" id="PF13407"/>
    </source>
</evidence>
<dbReference type="PANTHER" id="PTHR46847:SF1">
    <property type="entry name" value="D-ALLOSE-BINDING PERIPLASMIC PROTEIN-RELATED"/>
    <property type="match status" value="1"/>
</dbReference>
<dbReference type="AlphaFoldDB" id="A0ABD4RE45"/>
<dbReference type="SUPFAM" id="SSF53822">
    <property type="entry name" value="Periplasmic binding protein-like I"/>
    <property type="match status" value="1"/>
</dbReference>
<dbReference type="GeneID" id="66301878"/>
<reference evidence="8 9" key="1">
    <citation type="submission" date="2021-08" db="EMBL/GenBank/DDBJ databases">
        <title>Genome sequence analysis of Clostridium chauvoei strains of European origin and evaluation of typing options for outbreak investigations.</title>
        <authorList>
            <person name="Abdel-Glil M."/>
            <person name="Thomas P."/>
            <person name="Seyboldt C."/>
        </authorList>
    </citation>
    <scope>NUCLEOTIDE SEQUENCE [LARGE SCALE GENOMIC DNA]</scope>
    <source>
        <strain evidence="8 9">S0260-09</strain>
    </source>
</reference>
<dbReference type="Pfam" id="PF13407">
    <property type="entry name" value="Peripla_BP_4"/>
    <property type="match status" value="1"/>
</dbReference>
<evidence type="ECO:0000256" key="2">
    <source>
        <dbReference type="ARBA" id="ARBA00007639"/>
    </source>
</evidence>
<comment type="similarity">
    <text evidence="2">Belongs to the bacterial solute-binding protein 2 family.</text>
</comment>
<dbReference type="CDD" id="cd01539">
    <property type="entry name" value="PBP1_GGBP"/>
    <property type="match status" value="1"/>
</dbReference>
<dbReference type="RefSeq" id="WP_021875865.1">
    <property type="nucleotide sequence ID" value="NZ_CP018630.1"/>
</dbReference>
<dbReference type="GO" id="GO:0030246">
    <property type="term" value="F:carbohydrate binding"/>
    <property type="evidence" value="ECO:0007669"/>
    <property type="project" value="UniProtKB-ARBA"/>
</dbReference>
<dbReference type="Proteomes" id="UP000775179">
    <property type="component" value="Unassembled WGS sequence"/>
</dbReference>
<dbReference type="InterPro" id="IPR025997">
    <property type="entry name" value="SBP_2_dom"/>
</dbReference>
<dbReference type="PANTHER" id="PTHR46847">
    <property type="entry name" value="D-ALLOSE-BINDING PERIPLASMIC PROTEIN-RELATED"/>
    <property type="match status" value="1"/>
</dbReference>
<accession>A0ABD4RE45</accession>
<gene>
    <name evidence="8" type="ORF">K4H94_01275</name>
</gene>
<dbReference type="InterPro" id="IPR044085">
    <property type="entry name" value="MglB-like_PBP1"/>
</dbReference>
<evidence type="ECO:0000313" key="8">
    <source>
        <dbReference type="EMBL" id="MBX7289684.1"/>
    </source>
</evidence>
<dbReference type="GO" id="GO:0030313">
    <property type="term" value="C:cell envelope"/>
    <property type="evidence" value="ECO:0007669"/>
    <property type="project" value="UniProtKB-SubCell"/>
</dbReference>
<sequence>MKVFKKIIGIIPITFIIASLCSCNNEAKLTDDEIKIGVTLYKQEDTFISSIANNLEDIAKNKDNYKESKVTIDFVDAKGSLINQGNQVDTFINKNYDVICVNLVDRTAASTIIDKCKTANIPVIFFNRELVEEDMNRWNNIYYVGAQAKQSGELQGEIIIDEYKKNPSNVDKNGDGKIQYVILEGEPGHQDTTLRTEYCTKVIMESGIELEKLASDTANWQSDQGSAKMTQWLGEFKDEIEVVFSNNDEMALGAIHALNKENEIRKPLIVGIDGIESALEAVKNGDMIGTVISDSKMQADAIFNIAYTLATKGDIKSIKYLEDSRYVKTHHTKVTIDNIDKYLNK</sequence>
<name>A0ABD4RE45_9CLOT</name>
<evidence type="ECO:0000256" key="4">
    <source>
        <dbReference type="ARBA" id="ARBA00022729"/>
    </source>
</evidence>
<organism evidence="8 9">
    <name type="scientific">Clostridium chauvoei</name>
    <dbReference type="NCBI Taxonomy" id="46867"/>
    <lineage>
        <taxon>Bacteria</taxon>
        <taxon>Bacillati</taxon>
        <taxon>Bacillota</taxon>
        <taxon>Clostridia</taxon>
        <taxon>Eubacteriales</taxon>
        <taxon>Clostridiaceae</taxon>
        <taxon>Clostridium</taxon>
    </lineage>
</organism>
<comment type="caution">
    <text evidence="8">The sequence shown here is derived from an EMBL/GenBank/DDBJ whole genome shotgun (WGS) entry which is preliminary data.</text>
</comment>
<evidence type="ECO:0000313" key="9">
    <source>
        <dbReference type="Proteomes" id="UP000775179"/>
    </source>
</evidence>
<dbReference type="GO" id="GO:0046872">
    <property type="term" value="F:metal ion binding"/>
    <property type="evidence" value="ECO:0007669"/>
    <property type="project" value="UniProtKB-KW"/>
</dbReference>
<evidence type="ECO:0000256" key="5">
    <source>
        <dbReference type="ARBA" id="ARBA00034323"/>
    </source>
</evidence>